<dbReference type="Gene3D" id="3.40.50.300">
    <property type="entry name" value="P-loop containing nucleotide triphosphate hydrolases"/>
    <property type="match status" value="1"/>
</dbReference>
<organism evidence="3 4">
    <name type="scientific">Candida glabrata</name>
    <name type="common">Yeast</name>
    <name type="synonym">Torulopsis glabrata</name>
    <dbReference type="NCBI Taxonomy" id="5478"/>
    <lineage>
        <taxon>Eukaryota</taxon>
        <taxon>Fungi</taxon>
        <taxon>Dikarya</taxon>
        <taxon>Ascomycota</taxon>
        <taxon>Saccharomycotina</taxon>
        <taxon>Saccharomycetes</taxon>
        <taxon>Saccharomycetales</taxon>
        <taxon>Saccharomycetaceae</taxon>
        <taxon>Nakaseomyces</taxon>
    </lineage>
</organism>
<proteinExistence type="predicted"/>
<sequence>MAVQWLLKSEDVERSITETNSVIVNGEGNRPWFIQATCATTGEGLYEGLEWLSNNLNNKE</sequence>
<dbReference type="AlphaFoldDB" id="A0A0W0CPN3"/>
<dbReference type="InterPro" id="IPR027417">
    <property type="entry name" value="P-loop_NTPase"/>
</dbReference>
<dbReference type="SUPFAM" id="SSF52540">
    <property type="entry name" value="P-loop containing nucleoside triphosphate hydrolases"/>
    <property type="match status" value="1"/>
</dbReference>
<keyword evidence="1" id="KW-0547">Nucleotide-binding</keyword>
<dbReference type="InterPro" id="IPR006689">
    <property type="entry name" value="Small_GTPase_ARF/SAR"/>
</dbReference>
<dbReference type="Proteomes" id="UP000054886">
    <property type="component" value="Unassembled WGS sequence"/>
</dbReference>
<keyword evidence="2" id="KW-0342">GTP-binding</keyword>
<protein>
    <submittedName>
        <fullName evidence="3">ADP-ribosylation factor 2</fullName>
    </submittedName>
</protein>
<gene>
    <name evidence="3" type="ORF">AO440_002503</name>
</gene>
<dbReference type="GO" id="GO:0005525">
    <property type="term" value="F:GTP binding"/>
    <property type="evidence" value="ECO:0007669"/>
    <property type="project" value="UniProtKB-KW"/>
</dbReference>
<dbReference type="Pfam" id="PF00025">
    <property type="entry name" value="Arf"/>
    <property type="match status" value="1"/>
</dbReference>
<dbReference type="SMR" id="A0A0W0CPN3"/>
<dbReference type="EMBL" id="LLZZ01000112">
    <property type="protein sequence ID" value="KTB05660.1"/>
    <property type="molecule type" value="Genomic_DNA"/>
</dbReference>
<dbReference type="GO" id="GO:0003924">
    <property type="term" value="F:GTPase activity"/>
    <property type="evidence" value="ECO:0007669"/>
    <property type="project" value="InterPro"/>
</dbReference>
<evidence type="ECO:0000313" key="4">
    <source>
        <dbReference type="Proteomes" id="UP000054886"/>
    </source>
</evidence>
<reference evidence="3 4" key="1">
    <citation type="submission" date="2015-10" db="EMBL/GenBank/DDBJ databases">
        <title>Draft genomes sequences of Candida glabrata isolates 1A, 1B, 2A, 2B, 3A and 3B.</title>
        <authorList>
            <person name="Haavelsrud O.E."/>
            <person name="Gaustad P."/>
        </authorList>
    </citation>
    <scope>NUCLEOTIDE SEQUENCE [LARGE SCALE GENOMIC DNA]</scope>
    <source>
        <strain evidence="3">910700640</strain>
    </source>
</reference>
<accession>A0A0W0CPN3</accession>
<evidence type="ECO:0000256" key="2">
    <source>
        <dbReference type="ARBA" id="ARBA00023134"/>
    </source>
</evidence>
<comment type="caution">
    <text evidence="3">The sequence shown here is derived from an EMBL/GenBank/DDBJ whole genome shotgun (WGS) entry which is preliminary data.</text>
</comment>
<evidence type="ECO:0000256" key="1">
    <source>
        <dbReference type="ARBA" id="ARBA00022741"/>
    </source>
</evidence>
<name>A0A0W0CPN3_CANGB</name>
<evidence type="ECO:0000313" key="3">
    <source>
        <dbReference type="EMBL" id="KTB05660.1"/>
    </source>
</evidence>